<name>A0A4R5AAT2_9ACTN</name>
<accession>A0A4R5AAT2</accession>
<keyword evidence="2" id="KW-0413">Isomerase</keyword>
<evidence type="ECO:0000313" key="5">
    <source>
        <dbReference type="Proteomes" id="UP000295217"/>
    </source>
</evidence>
<dbReference type="NCBIfam" id="TIGR00654">
    <property type="entry name" value="PhzF_family"/>
    <property type="match status" value="1"/>
</dbReference>
<dbReference type="AlphaFoldDB" id="A0A4R5AAT2"/>
<dbReference type="InterPro" id="IPR003719">
    <property type="entry name" value="Phenazine_PhzF-like"/>
</dbReference>
<dbReference type="PANTHER" id="PTHR13774">
    <property type="entry name" value="PHENAZINE BIOSYNTHESIS PROTEIN"/>
    <property type="match status" value="1"/>
</dbReference>
<dbReference type="GO" id="GO:0005737">
    <property type="term" value="C:cytoplasm"/>
    <property type="evidence" value="ECO:0007669"/>
    <property type="project" value="TreeGrafter"/>
</dbReference>
<dbReference type="SUPFAM" id="SSF54506">
    <property type="entry name" value="Diaminopimelate epimerase-like"/>
    <property type="match status" value="1"/>
</dbReference>
<reference evidence="4 5" key="1">
    <citation type="submission" date="2019-02" db="EMBL/GenBank/DDBJ databases">
        <title>Draft genome sequences of novel Actinobacteria.</title>
        <authorList>
            <person name="Sahin N."/>
            <person name="Ay H."/>
            <person name="Saygin H."/>
        </authorList>
    </citation>
    <scope>NUCLEOTIDE SEQUENCE [LARGE SCALE GENOMIC DNA]</scope>
    <source>
        <strain evidence="4 5">8K307</strain>
    </source>
</reference>
<dbReference type="OrthoDB" id="9788221at2"/>
<dbReference type="GO" id="GO:0016853">
    <property type="term" value="F:isomerase activity"/>
    <property type="evidence" value="ECO:0007669"/>
    <property type="project" value="UniProtKB-KW"/>
</dbReference>
<evidence type="ECO:0000256" key="1">
    <source>
        <dbReference type="ARBA" id="ARBA00008270"/>
    </source>
</evidence>
<proteinExistence type="inferred from homology"/>
<dbReference type="Proteomes" id="UP000295217">
    <property type="component" value="Unassembled WGS sequence"/>
</dbReference>
<protein>
    <submittedName>
        <fullName evidence="4">PhzF family phenazine biosynthesis protein</fullName>
    </submittedName>
</protein>
<dbReference type="PANTHER" id="PTHR13774:SF17">
    <property type="entry name" value="PHENAZINE BIOSYNTHESIS-LIKE DOMAIN-CONTAINING PROTEIN"/>
    <property type="match status" value="1"/>
</dbReference>
<organism evidence="4 5">
    <name type="scientific">Jiangella aurantiaca</name>
    <dbReference type="NCBI Taxonomy" id="2530373"/>
    <lineage>
        <taxon>Bacteria</taxon>
        <taxon>Bacillati</taxon>
        <taxon>Actinomycetota</taxon>
        <taxon>Actinomycetes</taxon>
        <taxon>Jiangellales</taxon>
        <taxon>Jiangellaceae</taxon>
        <taxon>Jiangella</taxon>
    </lineage>
</organism>
<comment type="caution">
    <text evidence="4">The sequence shown here is derived from an EMBL/GenBank/DDBJ whole genome shotgun (WGS) entry which is preliminary data.</text>
</comment>
<evidence type="ECO:0000256" key="2">
    <source>
        <dbReference type="ARBA" id="ARBA00023235"/>
    </source>
</evidence>
<keyword evidence="5" id="KW-1185">Reference proteome</keyword>
<dbReference type="Pfam" id="PF02567">
    <property type="entry name" value="PhzC-PhzF"/>
    <property type="match status" value="1"/>
</dbReference>
<dbReference type="EMBL" id="SMLB01000015">
    <property type="protein sequence ID" value="TDD69241.1"/>
    <property type="molecule type" value="Genomic_DNA"/>
</dbReference>
<gene>
    <name evidence="4" type="ORF">E1262_13010</name>
</gene>
<feature type="active site" evidence="3">
    <location>
        <position position="52"/>
    </location>
</feature>
<evidence type="ECO:0000256" key="3">
    <source>
        <dbReference type="PIRSR" id="PIRSR016184-1"/>
    </source>
</evidence>
<dbReference type="PIRSF" id="PIRSF016184">
    <property type="entry name" value="PhzC_PhzF"/>
    <property type="match status" value="1"/>
</dbReference>
<dbReference type="Gene3D" id="3.10.310.10">
    <property type="entry name" value="Diaminopimelate Epimerase, Chain A, domain 1"/>
    <property type="match status" value="2"/>
</dbReference>
<evidence type="ECO:0000313" key="4">
    <source>
        <dbReference type="EMBL" id="TDD69241.1"/>
    </source>
</evidence>
<sequence>MAGSYAGTVRILVVDAFTDRPFGGNPAGVCLLDRPVTDEWMQSVAAELKHSETAFVEPVEGDEAARATPAVDYRLRWFTPEVEVDLCGHATLATSHVLFERGEAGPIRFSTRSGVLTVTRDRSGAVGMDFPALPAQAAPAPDGLAAALGVTPVWTGRSRFDVVAVVDSEAAVRGLTPDLLALAAVEARGVIVTARADGGAPYDFVSRFFAPSQGIPEDPVTGSAHCVLGPYWAKELDRPDGAPLTGAQLSARGGTVAVTMRGDRIELAGRARTVLEGELRGV</sequence>
<comment type="similarity">
    <text evidence="1">Belongs to the PhzF family.</text>
</comment>